<keyword evidence="2" id="KW-1185">Reference proteome</keyword>
<gene>
    <name evidence="1" type="ORF">LOK49_LG03G03739</name>
</gene>
<protein>
    <submittedName>
        <fullName evidence="1">Uncharacterized protein</fullName>
    </submittedName>
</protein>
<sequence>MIAVKRPTNRLRSKSESPYLRSKIAPTNSGELGSSMVHDLFLRRASLPKKLVTKEVTALLYRSKMLTRLCCRFHRWQPLSRESVDVDKESVNAWGEVGNLMTRVYHSSKCAGGEKMLGMRSMEMKLVMYWKRSL</sequence>
<comment type="caution">
    <text evidence="1">The sequence shown here is derived from an EMBL/GenBank/DDBJ whole genome shotgun (WGS) entry which is preliminary data.</text>
</comment>
<evidence type="ECO:0000313" key="2">
    <source>
        <dbReference type="Proteomes" id="UP001060215"/>
    </source>
</evidence>
<dbReference type="Proteomes" id="UP001060215">
    <property type="component" value="Chromosome 6"/>
</dbReference>
<organism evidence="1 2">
    <name type="scientific">Camellia lanceoleosa</name>
    <dbReference type="NCBI Taxonomy" id="1840588"/>
    <lineage>
        <taxon>Eukaryota</taxon>
        <taxon>Viridiplantae</taxon>
        <taxon>Streptophyta</taxon>
        <taxon>Embryophyta</taxon>
        <taxon>Tracheophyta</taxon>
        <taxon>Spermatophyta</taxon>
        <taxon>Magnoliopsida</taxon>
        <taxon>eudicotyledons</taxon>
        <taxon>Gunneridae</taxon>
        <taxon>Pentapetalae</taxon>
        <taxon>asterids</taxon>
        <taxon>Ericales</taxon>
        <taxon>Theaceae</taxon>
        <taxon>Camellia</taxon>
    </lineage>
</organism>
<accession>A0ACC0IHV5</accession>
<evidence type="ECO:0000313" key="1">
    <source>
        <dbReference type="EMBL" id="KAI8024495.1"/>
    </source>
</evidence>
<dbReference type="EMBL" id="CM045763">
    <property type="protein sequence ID" value="KAI8024495.1"/>
    <property type="molecule type" value="Genomic_DNA"/>
</dbReference>
<reference evidence="1 2" key="1">
    <citation type="journal article" date="2022" name="Plant J.">
        <title>Chromosome-level genome of Camellia lanceoleosa provides a valuable resource for understanding genome evolution and self-incompatibility.</title>
        <authorList>
            <person name="Gong W."/>
            <person name="Xiao S."/>
            <person name="Wang L."/>
            <person name="Liao Z."/>
            <person name="Chang Y."/>
            <person name="Mo W."/>
            <person name="Hu G."/>
            <person name="Li W."/>
            <person name="Zhao G."/>
            <person name="Zhu H."/>
            <person name="Hu X."/>
            <person name="Ji K."/>
            <person name="Xiang X."/>
            <person name="Song Q."/>
            <person name="Yuan D."/>
            <person name="Jin S."/>
            <person name="Zhang L."/>
        </authorList>
    </citation>
    <scope>NUCLEOTIDE SEQUENCE [LARGE SCALE GENOMIC DNA]</scope>
    <source>
        <strain evidence="1">SQ_2022a</strain>
    </source>
</reference>
<name>A0ACC0IHV5_9ERIC</name>
<proteinExistence type="predicted"/>